<evidence type="ECO:0000313" key="4">
    <source>
        <dbReference type="Proteomes" id="UP000069272"/>
    </source>
</evidence>
<comment type="similarity">
    <text evidence="1">Belongs to the N-CoR nuclear receptor corepressors family.</text>
</comment>
<feature type="region of interest" description="Disordered" evidence="2">
    <location>
        <begin position="1"/>
        <end position="82"/>
    </location>
</feature>
<dbReference type="OrthoDB" id="545063at2759"/>
<feature type="compositionally biased region" description="Low complexity" evidence="2">
    <location>
        <begin position="446"/>
        <end position="466"/>
    </location>
</feature>
<feature type="compositionally biased region" description="Gly residues" evidence="2">
    <location>
        <begin position="35"/>
        <end position="44"/>
    </location>
</feature>
<feature type="compositionally biased region" description="Low complexity" evidence="2">
    <location>
        <begin position="417"/>
        <end position="429"/>
    </location>
</feature>
<feature type="compositionally biased region" description="Low complexity" evidence="2">
    <location>
        <begin position="501"/>
        <end position="510"/>
    </location>
</feature>
<feature type="compositionally biased region" description="Polar residues" evidence="2">
    <location>
        <begin position="467"/>
        <end position="500"/>
    </location>
</feature>
<dbReference type="AlphaFoldDB" id="A0A182FGJ4"/>
<dbReference type="PANTHER" id="PTHR13992:SF39">
    <property type="entry name" value="SMRTER, ISOFORM G"/>
    <property type="match status" value="1"/>
</dbReference>
<sequence length="631" mass="66188">MNAAPEYGAALRQSSPRHDYHQQHEPNAEYQHFPGGPGGAGGGQQQQQQQQQQDLTIDGIPNNFPHRRSRASRTFKNPPQPHMCIKEKTLDGKEVFINVLSWTRIANPDNPDAPIPLYGGMKVGKIPPGSPKVPPLVYAVMASPEVLKKAGRKCPDTPERMNLVDLMCEFVEAMNPSLHLSRKPEILKDRDLSGELKDVWSAVQACRDKCRTDNGPPENLVVYTEFGPDSAPSYEHTIQQQQHQHQQQFPQQQQNDYLPNALVQQQYEQQQQNRFPTSSSSSPSSSSATVTSPSVQRQSMLQPQHNQPQQSAISNSSNPSVTSIEPNSATASFSTFDTFDGTVNGNTTSRPPSLAATTGAATGMATSDDELARDIEGLKLSTAVSAGGKTNGLTLPTTEPSVTITTTASVTLPQTSPTAAAAAAPVTPVKEPKSSSGHTFFPMFRSSKNSSNSNGSGNAAHNTSGGQSQPNASSNATGSTGAVTSNGGENGTDGEQTKANTAPAPTTVPAKSSTKKSGLNFFRRNKSSSSSSGDKKEPSTPTKQQGSLVTTASGSVLPAAIPPATAATPAATGAPSDGKLLLAGDLDSGLNHRADRAGVGGAHHSYHGLETGTGASSGAEIVESSATIVAK</sequence>
<protein>
    <recommendedName>
        <fullName evidence="5">PIH1 N-terminal domain-containing protein</fullName>
    </recommendedName>
</protein>
<name>A0A182FGJ4_ANOAL</name>
<dbReference type="EnsemblMetazoa" id="AALB005635-RA">
    <property type="protein sequence ID" value="AALB005635-PA"/>
    <property type="gene ID" value="AALB005635"/>
</dbReference>
<dbReference type="Proteomes" id="UP000069272">
    <property type="component" value="Chromosome 3L"/>
</dbReference>
<feature type="region of interest" description="Disordered" evidence="2">
    <location>
        <begin position="415"/>
        <end position="549"/>
    </location>
</feature>
<reference evidence="3 4" key="1">
    <citation type="journal article" date="2017" name="G3 (Bethesda)">
        <title>The Physical Genome Mapping of Anopheles albimanus Corrected Scaffold Misassemblies and Identified Interarm Rearrangements in Genus Anopheles.</title>
        <authorList>
            <person name="Artemov G.N."/>
            <person name="Peery A.N."/>
            <person name="Jiang X."/>
            <person name="Tu Z."/>
            <person name="Stegniy V.N."/>
            <person name="Sharakhova M.V."/>
            <person name="Sharakhov I.V."/>
        </authorList>
    </citation>
    <scope>NUCLEOTIDE SEQUENCE [LARGE SCALE GENOMIC DNA]</scope>
    <source>
        <strain evidence="3 4">ALBI9_A</strain>
    </source>
</reference>
<dbReference type="GeneID" id="118463075"/>
<evidence type="ECO:0000256" key="2">
    <source>
        <dbReference type="SAM" id="MobiDB-lite"/>
    </source>
</evidence>
<dbReference type="InterPro" id="IPR051571">
    <property type="entry name" value="N-CoR_corepressor"/>
</dbReference>
<proteinExistence type="inferred from homology"/>
<keyword evidence="4" id="KW-1185">Reference proteome</keyword>
<dbReference type="PANTHER" id="PTHR13992">
    <property type="entry name" value="NUCLEAR RECEPTOR CO-REPRESSOR RELATED NCOR"/>
    <property type="match status" value="1"/>
</dbReference>
<dbReference type="VEuPathDB" id="VectorBase:AALB20_026630"/>
<accession>A0A182FGJ4</accession>
<feature type="region of interest" description="Disordered" evidence="2">
    <location>
        <begin position="209"/>
        <end position="252"/>
    </location>
</feature>
<dbReference type="KEGG" id="aali:118463075"/>
<feature type="region of interest" description="Disordered" evidence="2">
    <location>
        <begin position="266"/>
        <end position="327"/>
    </location>
</feature>
<evidence type="ECO:0000313" key="3">
    <source>
        <dbReference type="EnsemblMetazoa" id="AALB005635-PA"/>
    </source>
</evidence>
<evidence type="ECO:0000256" key="1">
    <source>
        <dbReference type="ARBA" id="ARBA00010097"/>
    </source>
</evidence>
<dbReference type="GO" id="GO:0034967">
    <property type="term" value="C:Set3 complex"/>
    <property type="evidence" value="ECO:0007669"/>
    <property type="project" value="TreeGrafter"/>
</dbReference>
<feature type="compositionally biased region" description="Low complexity" evidence="2">
    <location>
        <begin position="239"/>
        <end position="252"/>
    </location>
</feature>
<organism evidence="3 4">
    <name type="scientific">Anopheles albimanus</name>
    <name type="common">New world malaria mosquito</name>
    <dbReference type="NCBI Taxonomy" id="7167"/>
    <lineage>
        <taxon>Eukaryota</taxon>
        <taxon>Metazoa</taxon>
        <taxon>Ecdysozoa</taxon>
        <taxon>Arthropoda</taxon>
        <taxon>Hexapoda</taxon>
        <taxon>Insecta</taxon>
        <taxon>Pterygota</taxon>
        <taxon>Neoptera</taxon>
        <taxon>Endopterygota</taxon>
        <taxon>Diptera</taxon>
        <taxon>Nematocera</taxon>
        <taxon>Culicoidea</taxon>
        <taxon>Culicidae</taxon>
        <taxon>Anophelinae</taxon>
        <taxon>Anopheles</taxon>
    </lineage>
</organism>
<feature type="compositionally biased region" description="Low complexity" evidence="2">
    <location>
        <begin position="266"/>
        <end position="295"/>
    </location>
</feature>
<dbReference type="VEuPathDB" id="VectorBase:AALB005635"/>
<evidence type="ECO:0008006" key="5">
    <source>
        <dbReference type="Google" id="ProtNLM"/>
    </source>
</evidence>
<dbReference type="GO" id="GO:0006357">
    <property type="term" value="P:regulation of transcription by RNA polymerase II"/>
    <property type="evidence" value="ECO:0007669"/>
    <property type="project" value="TreeGrafter"/>
</dbReference>
<reference evidence="3" key="2">
    <citation type="submission" date="2022-08" db="UniProtKB">
        <authorList>
            <consortium name="EnsemblMetazoa"/>
        </authorList>
    </citation>
    <scope>IDENTIFICATION</scope>
    <source>
        <strain evidence="3">STECLA/ALBI9_A</strain>
    </source>
</reference>
<dbReference type="RefSeq" id="XP_035785229.1">
    <property type="nucleotide sequence ID" value="XM_035929336.1"/>
</dbReference>
<feature type="compositionally biased region" description="Polar residues" evidence="2">
    <location>
        <begin position="539"/>
        <end position="549"/>
    </location>
</feature>
<feature type="compositionally biased region" description="Polar residues" evidence="2">
    <location>
        <begin position="296"/>
        <end position="327"/>
    </location>
</feature>
<feature type="compositionally biased region" description="Basic and acidic residues" evidence="2">
    <location>
        <begin position="16"/>
        <end position="27"/>
    </location>
</feature>